<dbReference type="EMBL" id="FMWD01000011">
    <property type="protein sequence ID" value="SCZ66171.1"/>
    <property type="molecule type" value="Genomic_DNA"/>
</dbReference>
<dbReference type="Proteomes" id="UP000199648">
    <property type="component" value="Unassembled WGS sequence"/>
</dbReference>
<proteinExistence type="predicted"/>
<dbReference type="GO" id="GO:0004222">
    <property type="term" value="F:metalloendopeptidase activity"/>
    <property type="evidence" value="ECO:0007669"/>
    <property type="project" value="InterPro"/>
</dbReference>
<protein>
    <submittedName>
        <fullName evidence="9">Putative Zn-dependent protease</fullName>
    </submittedName>
</protein>
<keyword evidence="7" id="KW-0732">Signal</keyword>
<feature type="chain" id="PRO_5011517226" evidence="7">
    <location>
        <begin position="21"/>
        <end position="489"/>
    </location>
</feature>
<keyword evidence="6" id="KW-0482">Metalloprotease</keyword>
<evidence type="ECO:0000256" key="7">
    <source>
        <dbReference type="SAM" id="SignalP"/>
    </source>
</evidence>
<keyword evidence="3" id="KW-0479">Metal-binding</keyword>
<dbReference type="InterPro" id="IPR051156">
    <property type="entry name" value="Mito/Outer_Membr_Metalloprot"/>
</dbReference>
<dbReference type="RefSeq" id="WP_217632010.1">
    <property type="nucleotide sequence ID" value="NZ_FMWD01000011.1"/>
</dbReference>
<dbReference type="AlphaFoldDB" id="A0A1G5QY38"/>
<dbReference type="PANTHER" id="PTHR22726">
    <property type="entry name" value="METALLOENDOPEPTIDASE OMA1"/>
    <property type="match status" value="1"/>
</dbReference>
<reference evidence="9 10" key="1">
    <citation type="submission" date="2016-10" db="EMBL/GenBank/DDBJ databases">
        <authorList>
            <person name="de Groot N.N."/>
        </authorList>
    </citation>
    <scope>NUCLEOTIDE SEQUENCE [LARGE SCALE GENOMIC DNA]</scope>
    <source>
        <strain evidence="9 10">HLD2</strain>
    </source>
</reference>
<keyword evidence="5" id="KW-0862">Zinc</keyword>
<dbReference type="STRING" id="415747.SAMN03097708_02919"/>
<keyword evidence="2 9" id="KW-0645">Protease</keyword>
<evidence type="ECO:0000256" key="6">
    <source>
        <dbReference type="ARBA" id="ARBA00023049"/>
    </source>
</evidence>
<feature type="signal peptide" evidence="7">
    <location>
        <begin position="1"/>
        <end position="20"/>
    </location>
</feature>
<dbReference type="GO" id="GO:0051603">
    <property type="term" value="P:proteolysis involved in protein catabolic process"/>
    <property type="evidence" value="ECO:0007669"/>
    <property type="project" value="TreeGrafter"/>
</dbReference>
<evidence type="ECO:0000256" key="2">
    <source>
        <dbReference type="ARBA" id="ARBA00022670"/>
    </source>
</evidence>
<dbReference type="Gene3D" id="3.30.2010.10">
    <property type="entry name" value="Metalloproteases ('zincins'), catalytic domain"/>
    <property type="match status" value="1"/>
</dbReference>
<dbReference type="GO" id="GO:0016020">
    <property type="term" value="C:membrane"/>
    <property type="evidence" value="ECO:0007669"/>
    <property type="project" value="TreeGrafter"/>
</dbReference>
<sequence>MSLFRRLAAVIGMAVVAATAGCAVNPVSGQSELSLLSEQQEITIGRQEHPKIIEAYGAYDDPELQAYVQRIGERLAARSHRSDLIYRFTVLDSSEVNAFALPGGYIYITRGLLAYLNSEDELAAVLGHEIGHVTARHSVRQISASTAANLGFTLGALLVPELQNRGVSDLFSTLSTALLRGYGREHELEADRLGAQYLAGTGRDPEAMLDVVGVLKNQEQFEIQLAKEENREPRVYHGVFATHPDNDERLKTVVRQAEALPGGQATAPRGPFLRRLDGLVFGESASEGTLRGNAFYHRDLDIALQFPEGWRVENRPDRLVAISPDRSAALQVTVADRNKRISPERFLRDRLKLDDLQGGEPLRVDGLDGYTGVASAGAGADVRNARVAVLYKGSQAFVFLGTPQKADGLKAHDDAMMRSIRTFHALSEEERDLAEPLRLAIIEARDGTTFRELAAESRIHHHAEEQLRLLNARYPRGEPIPGERLKTVQ</sequence>
<name>A0A1G5QY38_9GAMM</name>
<organism evidence="9 10">
    <name type="scientific">Thiohalomonas denitrificans</name>
    <dbReference type="NCBI Taxonomy" id="415747"/>
    <lineage>
        <taxon>Bacteria</taxon>
        <taxon>Pseudomonadati</taxon>
        <taxon>Pseudomonadota</taxon>
        <taxon>Gammaproteobacteria</taxon>
        <taxon>Thiohalomonadales</taxon>
        <taxon>Thiohalomonadaceae</taxon>
        <taxon>Thiohalomonas</taxon>
    </lineage>
</organism>
<keyword evidence="4" id="KW-0378">Hydrolase</keyword>
<evidence type="ECO:0000259" key="8">
    <source>
        <dbReference type="Pfam" id="PF01435"/>
    </source>
</evidence>
<evidence type="ECO:0000256" key="4">
    <source>
        <dbReference type="ARBA" id="ARBA00022801"/>
    </source>
</evidence>
<feature type="domain" description="Peptidase M48" evidence="8">
    <location>
        <begin position="63"/>
        <end position="253"/>
    </location>
</feature>
<evidence type="ECO:0000313" key="9">
    <source>
        <dbReference type="EMBL" id="SCZ66171.1"/>
    </source>
</evidence>
<dbReference type="Pfam" id="PF01435">
    <property type="entry name" value="Peptidase_M48"/>
    <property type="match status" value="1"/>
</dbReference>
<evidence type="ECO:0000313" key="10">
    <source>
        <dbReference type="Proteomes" id="UP000199648"/>
    </source>
</evidence>
<dbReference type="PANTHER" id="PTHR22726:SF24">
    <property type="entry name" value="M48 FAMILY METALLOPEPTIDASE"/>
    <property type="match status" value="1"/>
</dbReference>
<comment type="cofactor">
    <cofactor evidence="1">
        <name>Zn(2+)</name>
        <dbReference type="ChEBI" id="CHEBI:29105"/>
    </cofactor>
</comment>
<accession>A0A1G5QY38</accession>
<dbReference type="GO" id="GO:0046872">
    <property type="term" value="F:metal ion binding"/>
    <property type="evidence" value="ECO:0007669"/>
    <property type="project" value="UniProtKB-KW"/>
</dbReference>
<gene>
    <name evidence="9" type="ORF">SAMN03097708_02919</name>
</gene>
<evidence type="ECO:0000256" key="1">
    <source>
        <dbReference type="ARBA" id="ARBA00001947"/>
    </source>
</evidence>
<dbReference type="PROSITE" id="PS51257">
    <property type="entry name" value="PROKAR_LIPOPROTEIN"/>
    <property type="match status" value="1"/>
</dbReference>
<keyword evidence="10" id="KW-1185">Reference proteome</keyword>
<evidence type="ECO:0000256" key="5">
    <source>
        <dbReference type="ARBA" id="ARBA00022833"/>
    </source>
</evidence>
<evidence type="ECO:0000256" key="3">
    <source>
        <dbReference type="ARBA" id="ARBA00022723"/>
    </source>
</evidence>
<dbReference type="CDD" id="cd07333">
    <property type="entry name" value="M48C_bepA_like"/>
    <property type="match status" value="1"/>
</dbReference>
<dbReference type="InterPro" id="IPR001915">
    <property type="entry name" value="Peptidase_M48"/>
</dbReference>